<dbReference type="Proteomes" id="UP000324222">
    <property type="component" value="Unassembled WGS sequence"/>
</dbReference>
<organism evidence="1 2">
    <name type="scientific">Portunus trituberculatus</name>
    <name type="common">Swimming crab</name>
    <name type="synonym">Neptunus trituberculatus</name>
    <dbReference type="NCBI Taxonomy" id="210409"/>
    <lineage>
        <taxon>Eukaryota</taxon>
        <taxon>Metazoa</taxon>
        <taxon>Ecdysozoa</taxon>
        <taxon>Arthropoda</taxon>
        <taxon>Crustacea</taxon>
        <taxon>Multicrustacea</taxon>
        <taxon>Malacostraca</taxon>
        <taxon>Eumalacostraca</taxon>
        <taxon>Eucarida</taxon>
        <taxon>Decapoda</taxon>
        <taxon>Pleocyemata</taxon>
        <taxon>Brachyura</taxon>
        <taxon>Eubrachyura</taxon>
        <taxon>Portunoidea</taxon>
        <taxon>Portunidae</taxon>
        <taxon>Portuninae</taxon>
        <taxon>Portunus</taxon>
    </lineage>
</organism>
<name>A0A5B7FPT4_PORTR</name>
<protein>
    <submittedName>
        <fullName evidence="1">Uncharacterized protein</fullName>
    </submittedName>
</protein>
<gene>
    <name evidence="1" type="ORF">E2C01_042286</name>
</gene>
<evidence type="ECO:0000313" key="2">
    <source>
        <dbReference type="Proteomes" id="UP000324222"/>
    </source>
</evidence>
<dbReference type="EMBL" id="VSRR010008323">
    <property type="protein sequence ID" value="MPC48512.1"/>
    <property type="molecule type" value="Genomic_DNA"/>
</dbReference>
<sequence length="64" mass="7307">MFMVNDLLQTIDPNDASVLIYGGLSPPVTRRRKVNTSIVSCQLLVTPRADTRRNFDTHTLKTRY</sequence>
<proteinExistence type="predicted"/>
<keyword evidence="2" id="KW-1185">Reference proteome</keyword>
<dbReference type="AlphaFoldDB" id="A0A5B7FPT4"/>
<accession>A0A5B7FPT4</accession>
<comment type="caution">
    <text evidence="1">The sequence shown here is derived from an EMBL/GenBank/DDBJ whole genome shotgun (WGS) entry which is preliminary data.</text>
</comment>
<reference evidence="1 2" key="1">
    <citation type="submission" date="2019-05" db="EMBL/GenBank/DDBJ databases">
        <title>Another draft genome of Portunus trituberculatus and its Hox gene families provides insights of decapod evolution.</title>
        <authorList>
            <person name="Jeong J.-H."/>
            <person name="Song I."/>
            <person name="Kim S."/>
            <person name="Choi T."/>
            <person name="Kim D."/>
            <person name="Ryu S."/>
            <person name="Kim W."/>
        </authorList>
    </citation>
    <scope>NUCLEOTIDE SEQUENCE [LARGE SCALE GENOMIC DNA]</scope>
    <source>
        <tissue evidence="1">Muscle</tissue>
    </source>
</reference>
<evidence type="ECO:0000313" key="1">
    <source>
        <dbReference type="EMBL" id="MPC48512.1"/>
    </source>
</evidence>